<dbReference type="InterPro" id="IPR043131">
    <property type="entry name" value="BCAT-like_N"/>
</dbReference>
<comment type="pathway">
    <text evidence="4">Amino-acid biosynthesis; L-valine biosynthesis; L-valine from pyruvate: step 4/4.</text>
</comment>
<evidence type="ECO:0000256" key="15">
    <source>
        <dbReference type="ARBA" id="ARBA00048798"/>
    </source>
</evidence>
<comment type="catalytic activity">
    <reaction evidence="16">
        <text>L-leucine + 2-oxoglutarate = 4-methyl-2-oxopentanoate + L-glutamate</text>
        <dbReference type="Rhea" id="RHEA:18321"/>
        <dbReference type="ChEBI" id="CHEBI:16810"/>
        <dbReference type="ChEBI" id="CHEBI:17865"/>
        <dbReference type="ChEBI" id="CHEBI:29985"/>
        <dbReference type="ChEBI" id="CHEBI:57427"/>
        <dbReference type="EC" id="2.6.1.42"/>
    </reaction>
</comment>
<evidence type="ECO:0000256" key="10">
    <source>
        <dbReference type="ARBA" id="ARBA00022605"/>
    </source>
</evidence>
<dbReference type="PANTHER" id="PTHR11825:SF44">
    <property type="entry name" value="BRANCHED-CHAIN-AMINO-ACID AMINOTRANSFERASE"/>
    <property type="match status" value="1"/>
</dbReference>
<dbReference type="Pfam" id="PF01063">
    <property type="entry name" value="Aminotran_4"/>
    <property type="match status" value="1"/>
</dbReference>
<comment type="pathway">
    <text evidence="3">Amino-acid biosynthesis; L-isoleucine biosynthesis; L-isoleucine from 2-oxobutanoate: step 4/4.</text>
</comment>
<dbReference type="InterPro" id="IPR036038">
    <property type="entry name" value="Aminotransferase-like"/>
</dbReference>
<dbReference type="InterPro" id="IPR001544">
    <property type="entry name" value="Aminotrans_IV"/>
</dbReference>
<evidence type="ECO:0000256" key="7">
    <source>
        <dbReference type="ARBA" id="ARBA00013053"/>
    </source>
</evidence>
<evidence type="ECO:0000256" key="16">
    <source>
        <dbReference type="ARBA" id="ARBA00049229"/>
    </source>
</evidence>
<evidence type="ECO:0000313" key="18">
    <source>
        <dbReference type="Proteomes" id="UP001237448"/>
    </source>
</evidence>
<dbReference type="EC" id="2.6.1.42" evidence="7"/>
<evidence type="ECO:0000256" key="4">
    <source>
        <dbReference type="ARBA" id="ARBA00004931"/>
    </source>
</evidence>
<keyword evidence="13" id="KW-0100">Branched-chain amino acid biosynthesis</keyword>
<evidence type="ECO:0000256" key="14">
    <source>
        <dbReference type="ARBA" id="ARBA00048212"/>
    </source>
</evidence>
<dbReference type="NCBIfam" id="NF009897">
    <property type="entry name" value="PRK13357.1"/>
    <property type="match status" value="1"/>
</dbReference>
<name>A0ABU0FFX4_9HYPH</name>
<comment type="cofactor">
    <cofactor evidence="1">
        <name>pyridoxal 5'-phosphate</name>
        <dbReference type="ChEBI" id="CHEBI:597326"/>
    </cofactor>
</comment>
<evidence type="ECO:0000256" key="8">
    <source>
        <dbReference type="ARBA" id="ARBA00014472"/>
    </source>
</evidence>
<sequence length="354" mass="38890">MPFPVTRTIAPKPIPSDVGNTFGAYFTDHMFVMDYTEGRGWHNHRIGPFGPIPVHPSCSAIQYGQSIFDGYKAYRCDDGIIRLFRPKAHLERINRSTARLCMPAIEPDTVLDAMVQLVGLDRDWVPHQPGKALYVRETMIGTEGFMAVRPAKTYTFMIFLSPVGNYYAEGADPVKILVSDKHVRAARGGIGAAKAAANYSASLLATEEAKALGHTQVLWLDSVERRYLEEVGTMNVMLKVGDEIVTPPLTDSILPGVTRLTALHLLREWGLKVSERQIAIDDVLAGIEDESIEEIWGLGTAAVVSPIGELTYRGRSRVVGGGKIGPTTAKLYDAITKLHTQAGNDPYGWRVDVL</sequence>
<evidence type="ECO:0000256" key="13">
    <source>
        <dbReference type="ARBA" id="ARBA00023304"/>
    </source>
</evidence>
<evidence type="ECO:0000256" key="12">
    <source>
        <dbReference type="ARBA" id="ARBA00022898"/>
    </source>
</evidence>
<comment type="similarity">
    <text evidence="6">Belongs to the class-IV pyridoxal-phosphate-dependent aminotransferase family.</text>
</comment>
<dbReference type="InterPro" id="IPR033939">
    <property type="entry name" value="BCAT_family"/>
</dbReference>
<dbReference type="PIRSF" id="PIRSF006468">
    <property type="entry name" value="BCAT1"/>
    <property type="match status" value="1"/>
</dbReference>
<dbReference type="Gene3D" id="3.30.470.10">
    <property type="match status" value="1"/>
</dbReference>
<dbReference type="CDD" id="cd01557">
    <property type="entry name" value="BCAT_beta_family"/>
    <property type="match status" value="1"/>
</dbReference>
<comment type="catalytic activity">
    <reaction evidence="14">
        <text>L-valine + 2-oxoglutarate = 3-methyl-2-oxobutanoate + L-glutamate</text>
        <dbReference type="Rhea" id="RHEA:24813"/>
        <dbReference type="ChEBI" id="CHEBI:11851"/>
        <dbReference type="ChEBI" id="CHEBI:16810"/>
        <dbReference type="ChEBI" id="CHEBI:29985"/>
        <dbReference type="ChEBI" id="CHEBI:57762"/>
        <dbReference type="EC" id="2.6.1.42"/>
    </reaction>
</comment>
<gene>
    <name evidence="17" type="ORF">J3R73_003294</name>
</gene>
<evidence type="ECO:0000256" key="5">
    <source>
        <dbReference type="ARBA" id="ARBA00005072"/>
    </source>
</evidence>
<dbReference type="GO" id="GO:0004084">
    <property type="term" value="F:branched-chain-amino-acid transaminase activity"/>
    <property type="evidence" value="ECO:0007669"/>
    <property type="project" value="UniProtKB-EC"/>
</dbReference>
<keyword evidence="18" id="KW-1185">Reference proteome</keyword>
<proteinExistence type="inferred from homology"/>
<comment type="caution">
    <text evidence="17">The sequence shown here is derived from an EMBL/GenBank/DDBJ whole genome shotgun (WGS) entry which is preliminary data.</text>
</comment>
<dbReference type="PANTHER" id="PTHR11825">
    <property type="entry name" value="SUBGROUP IIII AMINOTRANSFERASE"/>
    <property type="match status" value="1"/>
</dbReference>
<keyword evidence="12" id="KW-0663">Pyridoxal phosphate</keyword>
<dbReference type="Gene3D" id="3.20.10.10">
    <property type="entry name" value="D-amino Acid Aminotransferase, subunit A, domain 2"/>
    <property type="match status" value="1"/>
</dbReference>
<keyword evidence="9 17" id="KW-0032">Aminotransferase</keyword>
<reference evidence="17 18" key="1">
    <citation type="submission" date="2023-07" db="EMBL/GenBank/DDBJ databases">
        <title>Genomic Encyclopedia of Type Strains, Phase IV (KMG-IV): sequencing the most valuable type-strain genomes for metagenomic binning, comparative biology and taxonomic classification.</title>
        <authorList>
            <person name="Goeker M."/>
        </authorList>
    </citation>
    <scope>NUCLEOTIDE SEQUENCE [LARGE SCALE GENOMIC DNA]</scope>
    <source>
        <strain evidence="17 18">DSM 5896</strain>
    </source>
</reference>
<dbReference type="InterPro" id="IPR005786">
    <property type="entry name" value="B_amino_transII"/>
</dbReference>
<dbReference type="RefSeq" id="WP_213335593.1">
    <property type="nucleotide sequence ID" value="NZ_JAUSVK010000001.1"/>
</dbReference>
<protein>
    <recommendedName>
        <fullName evidence="8">Probable branched-chain-amino-acid aminotransferase</fullName>
        <ecNumber evidence="7">2.6.1.42</ecNumber>
    </recommendedName>
</protein>
<evidence type="ECO:0000256" key="1">
    <source>
        <dbReference type="ARBA" id="ARBA00001933"/>
    </source>
</evidence>
<comment type="catalytic activity">
    <reaction evidence="15">
        <text>L-isoleucine + 2-oxoglutarate = (S)-3-methyl-2-oxopentanoate + L-glutamate</text>
        <dbReference type="Rhea" id="RHEA:24801"/>
        <dbReference type="ChEBI" id="CHEBI:16810"/>
        <dbReference type="ChEBI" id="CHEBI:29985"/>
        <dbReference type="ChEBI" id="CHEBI:35146"/>
        <dbReference type="ChEBI" id="CHEBI:58045"/>
        <dbReference type="EC" id="2.6.1.42"/>
    </reaction>
</comment>
<keyword evidence="11 17" id="KW-0808">Transferase</keyword>
<dbReference type="InterPro" id="IPR043132">
    <property type="entry name" value="BCAT-like_C"/>
</dbReference>
<evidence type="ECO:0000256" key="6">
    <source>
        <dbReference type="ARBA" id="ARBA00009320"/>
    </source>
</evidence>
<comment type="pathway">
    <text evidence="5">Amino-acid biosynthesis; L-leucine biosynthesis; L-leucine from 3-methyl-2-oxobutanoate: step 4/4.</text>
</comment>
<evidence type="ECO:0000256" key="11">
    <source>
        <dbReference type="ARBA" id="ARBA00022679"/>
    </source>
</evidence>
<dbReference type="SUPFAM" id="SSF56752">
    <property type="entry name" value="D-aminoacid aminotransferase-like PLP-dependent enzymes"/>
    <property type="match status" value="1"/>
</dbReference>
<keyword evidence="10" id="KW-0028">Amino-acid biosynthesis</keyword>
<dbReference type="Proteomes" id="UP001237448">
    <property type="component" value="Unassembled WGS sequence"/>
</dbReference>
<evidence type="ECO:0000256" key="9">
    <source>
        <dbReference type="ARBA" id="ARBA00022576"/>
    </source>
</evidence>
<evidence type="ECO:0000256" key="3">
    <source>
        <dbReference type="ARBA" id="ARBA00004824"/>
    </source>
</evidence>
<dbReference type="EMBL" id="JAUSVK010000001">
    <property type="protein sequence ID" value="MDQ0393502.1"/>
    <property type="molecule type" value="Genomic_DNA"/>
</dbReference>
<dbReference type="NCBIfam" id="TIGR01123">
    <property type="entry name" value="ilvE_II"/>
    <property type="match status" value="1"/>
</dbReference>
<organism evidence="17 18">
    <name type="scientific">Labrys monachus</name>
    <dbReference type="NCBI Taxonomy" id="217067"/>
    <lineage>
        <taxon>Bacteria</taxon>
        <taxon>Pseudomonadati</taxon>
        <taxon>Pseudomonadota</taxon>
        <taxon>Alphaproteobacteria</taxon>
        <taxon>Hyphomicrobiales</taxon>
        <taxon>Xanthobacteraceae</taxon>
        <taxon>Labrys</taxon>
    </lineage>
</organism>
<evidence type="ECO:0000313" key="17">
    <source>
        <dbReference type="EMBL" id="MDQ0393502.1"/>
    </source>
</evidence>
<accession>A0ABU0FFX4</accession>
<comment type="function">
    <text evidence="2">Acts on leucine, isoleucine and valine.</text>
</comment>
<evidence type="ECO:0000256" key="2">
    <source>
        <dbReference type="ARBA" id="ARBA00003109"/>
    </source>
</evidence>